<keyword evidence="1" id="KW-0732">Signal</keyword>
<comment type="caution">
    <text evidence="2">The sequence shown here is derived from an EMBL/GenBank/DDBJ whole genome shotgun (WGS) entry which is preliminary data.</text>
</comment>
<dbReference type="EMBL" id="JAODUO010000056">
    <property type="protein sequence ID" value="KAK2191220.1"/>
    <property type="molecule type" value="Genomic_DNA"/>
</dbReference>
<proteinExistence type="predicted"/>
<dbReference type="Proteomes" id="UP001209878">
    <property type="component" value="Unassembled WGS sequence"/>
</dbReference>
<organism evidence="2 3">
    <name type="scientific">Ridgeia piscesae</name>
    <name type="common">Tubeworm</name>
    <dbReference type="NCBI Taxonomy" id="27915"/>
    <lineage>
        <taxon>Eukaryota</taxon>
        <taxon>Metazoa</taxon>
        <taxon>Spiralia</taxon>
        <taxon>Lophotrochozoa</taxon>
        <taxon>Annelida</taxon>
        <taxon>Polychaeta</taxon>
        <taxon>Sedentaria</taxon>
        <taxon>Canalipalpata</taxon>
        <taxon>Sabellida</taxon>
        <taxon>Siboglinidae</taxon>
        <taxon>Ridgeia</taxon>
    </lineage>
</organism>
<accession>A0AAD9PAT0</accession>
<sequence>MKIVVLVALLCIFALAVDQVHSLADCSITCTGYGKCRKICMHCAMCFCMTGYKKVCQCCD</sequence>
<feature type="chain" id="PRO_5042071055" evidence="1">
    <location>
        <begin position="23"/>
        <end position="60"/>
    </location>
</feature>
<evidence type="ECO:0000313" key="3">
    <source>
        <dbReference type="Proteomes" id="UP001209878"/>
    </source>
</evidence>
<reference evidence="2" key="1">
    <citation type="journal article" date="2023" name="Mol. Biol. Evol.">
        <title>Third-Generation Sequencing Reveals the Adaptive Role of the Epigenome in Three Deep-Sea Polychaetes.</title>
        <authorList>
            <person name="Perez M."/>
            <person name="Aroh O."/>
            <person name="Sun Y."/>
            <person name="Lan Y."/>
            <person name="Juniper S.K."/>
            <person name="Young C.R."/>
            <person name="Angers B."/>
            <person name="Qian P.Y."/>
        </authorList>
    </citation>
    <scope>NUCLEOTIDE SEQUENCE</scope>
    <source>
        <strain evidence="2">R07B-5</strain>
    </source>
</reference>
<protein>
    <submittedName>
        <fullName evidence="2">Uncharacterized protein</fullName>
    </submittedName>
</protein>
<gene>
    <name evidence="2" type="ORF">NP493_55g03000</name>
</gene>
<keyword evidence="3" id="KW-1185">Reference proteome</keyword>
<evidence type="ECO:0000256" key="1">
    <source>
        <dbReference type="SAM" id="SignalP"/>
    </source>
</evidence>
<name>A0AAD9PAT0_RIDPI</name>
<dbReference type="AlphaFoldDB" id="A0AAD9PAT0"/>
<feature type="signal peptide" evidence="1">
    <location>
        <begin position="1"/>
        <end position="22"/>
    </location>
</feature>
<evidence type="ECO:0000313" key="2">
    <source>
        <dbReference type="EMBL" id="KAK2191220.1"/>
    </source>
</evidence>